<dbReference type="Pfam" id="PF00146">
    <property type="entry name" value="NADHdh"/>
    <property type="match status" value="1"/>
</dbReference>
<keyword evidence="5 6" id="KW-0520">NAD</keyword>
<dbReference type="GO" id="GO:0009060">
    <property type="term" value="P:aerobic respiration"/>
    <property type="evidence" value="ECO:0007669"/>
    <property type="project" value="TreeGrafter"/>
</dbReference>
<proteinExistence type="inferred from homology"/>
<dbReference type="EC" id="7.1.1.-" evidence="5"/>
<dbReference type="GO" id="GO:0003954">
    <property type="term" value="F:NADH dehydrogenase activity"/>
    <property type="evidence" value="ECO:0007669"/>
    <property type="project" value="TreeGrafter"/>
</dbReference>
<dbReference type="GO" id="GO:0048038">
    <property type="term" value="F:quinone binding"/>
    <property type="evidence" value="ECO:0007669"/>
    <property type="project" value="UniProtKB-KW"/>
</dbReference>
<dbReference type="NCBIfam" id="NF004741">
    <property type="entry name" value="PRK06076.1-2"/>
    <property type="match status" value="1"/>
</dbReference>
<keyword evidence="3 5" id="KW-1133">Transmembrane helix</keyword>
<keyword evidence="5" id="KW-1003">Cell membrane</keyword>
<feature type="transmembrane region" description="Helical" evidence="5">
    <location>
        <begin position="17"/>
        <end position="42"/>
    </location>
</feature>
<evidence type="ECO:0000256" key="3">
    <source>
        <dbReference type="ARBA" id="ARBA00022989"/>
    </source>
</evidence>
<dbReference type="PANTHER" id="PTHR11432">
    <property type="entry name" value="NADH DEHYDROGENASE SUBUNIT 1"/>
    <property type="match status" value="1"/>
</dbReference>
<dbReference type="HAMAP" id="MF_01350">
    <property type="entry name" value="NDH1_NuoH"/>
    <property type="match status" value="1"/>
</dbReference>
<dbReference type="PANTHER" id="PTHR11432:SF3">
    <property type="entry name" value="NADH-UBIQUINONE OXIDOREDUCTASE CHAIN 1"/>
    <property type="match status" value="1"/>
</dbReference>
<feature type="transmembrane region" description="Helical" evidence="5">
    <location>
        <begin position="333"/>
        <end position="355"/>
    </location>
</feature>
<keyword evidence="8" id="KW-1185">Reference proteome</keyword>
<dbReference type="PROSITE" id="PS00668">
    <property type="entry name" value="COMPLEX1_ND1_2"/>
    <property type="match status" value="1"/>
</dbReference>
<comment type="function">
    <text evidence="5">NDH-1 shuttles electrons from NADH, via FMN and iron-sulfur (Fe-S) centers, to quinones in the respiratory chain. The immediate electron acceptor for the enzyme in this species is believed to be ubiquinone. Couples the redox reaction to proton translocation (for every two electrons transferred, four hydrogen ions are translocated across the cytoplasmic membrane), and thus conserves the redox energy in a proton gradient. This subunit may bind ubiquinone.</text>
</comment>
<dbReference type="EMBL" id="JACHHX010000006">
    <property type="protein sequence ID" value="MBB5015206.1"/>
    <property type="molecule type" value="Genomic_DNA"/>
</dbReference>
<comment type="subcellular location">
    <subcellularLocation>
        <location evidence="5 6">Cell membrane</location>
        <topology evidence="5 6">Multi-pass membrane protein</topology>
    </subcellularLocation>
    <subcellularLocation>
        <location evidence="1">Membrane</location>
        <topology evidence="1">Multi-pass membrane protein</topology>
    </subcellularLocation>
</comment>
<dbReference type="GO" id="GO:0016655">
    <property type="term" value="F:oxidoreductase activity, acting on NAD(P)H, quinone or similar compound as acceptor"/>
    <property type="evidence" value="ECO:0007669"/>
    <property type="project" value="UniProtKB-UniRule"/>
</dbReference>
<comment type="similarity">
    <text evidence="5 6">Belongs to the complex I subunit 1 family.</text>
</comment>
<gene>
    <name evidence="5" type="primary">nuoH</name>
    <name evidence="7" type="ORF">HNQ58_001092</name>
</gene>
<dbReference type="AlphaFoldDB" id="A0A7W7XZA1"/>
<keyword evidence="4 5" id="KW-0472">Membrane</keyword>
<feature type="transmembrane region" description="Helical" evidence="5">
    <location>
        <begin position="170"/>
        <end position="191"/>
    </location>
</feature>
<evidence type="ECO:0000313" key="7">
    <source>
        <dbReference type="EMBL" id="MBB5015206.1"/>
    </source>
</evidence>
<keyword evidence="5" id="KW-1278">Translocase</keyword>
<dbReference type="GO" id="GO:0005886">
    <property type="term" value="C:plasma membrane"/>
    <property type="evidence" value="ECO:0007669"/>
    <property type="project" value="UniProtKB-SubCell"/>
</dbReference>
<sequence length="357" mass="39322">MIEIVREFFLAFGTFGLLVWTLLKILLISVPIIVAVAFYTLAERKVIGWMHVRHGPAYVGGINLFGLRIGLIQPFADVFKMLFKELIVPTNAHGFLYRLAPVLALAPALAAWAVVPFEDGLVLADINAGLLFLLAMTSMGVYGVILGGWASNSKYALLGAMRSAAQVVSYEIAMGFALVGVLVAAGTLNISEIVNAQKGGAGLFDWFWLPLLPLFVIYFISGVAETNRAPFDVAEGESEIVAGFHVEYSGSAFAIFFLAEYANMILISFLAALLFLGGWLSPFQGWTDSFLGQPSILWLFLKAGFFAFCFLWFRATFPRYRYDQIMRLGWKVFIPITIVWILVAAWAAHAGWFVAGQ</sequence>
<comment type="subunit">
    <text evidence="5">NDH-1 is composed of 14 different subunits. Subunits NuoA, H, J, K, L, M, N constitute the membrane sector of the complex.</text>
</comment>
<dbReference type="Proteomes" id="UP000519004">
    <property type="component" value="Unassembled WGS sequence"/>
</dbReference>
<name>A0A7W7XZA1_9GAMM</name>
<evidence type="ECO:0000256" key="5">
    <source>
        <dbReference type="HAMAP-Rule" id="MF_01350"/>
    </source>
</evidence>
<feature type="transmembrane region" description="Helical" evidence="5">
    <location>
        <begin position="295"/>
        <end position="313"/>
    </location>
</feature>
<keyword evidence="5" id="KW-0874">Quinone</keyword>
<accession>A0A7W7XZA1</accession>
<dbReference type="InterPro" id="IPR001694">
    <property type="entry name" value="NADH_UbQ_OxRdtase_su1/FPO"/>
</dbReference>
<feature type="transmembrane region" description="Helical" evidence="5">
    <location>
        <begin position="95"/>
        <end position="117"/>
    </location>
</feature>
<comment type="caution">
    <text evidence="7">The sequence shown here is derived from an EMBL/GenBank/DDBJ whole genome shotgun (WGS) entry which is preliminary data.</text>
</comment>
<evidence type="ECO:0000256" key="2">
    <source>
        <dbReference type="ARBA" id="ARBA00022692"/>
    </source>
</evidence>
<evidence type="ECO:0000256" key="4">
    <source>
        <dbReference type="ARBA" id="ARBA00023136"/>
    </source>
</evidence>
<keyword evidence="5" id="KW-0830">Ubiquinone</keyword>
<evidence type="ECO:0000313" key="8">
    <source>
        <dbReference type="Proteomes" id="UP000519004"/>
    </source>
</evidence>
<organism evidence="7 8">
    <name type="scientific">Rehaibacterium terrae</name>
    <dbReference type="NCBI Taxonomy" id="1341696"/>
    <lineage>
        <taxon>Bacteria</taxon>
        <taxon>Pseudomonadati</taxon>
        <taxon>Pseudomonadota</taxon>
        <taxon>Gammaproteobacteria</taxon>
        <taxon>Lysobacterales</taxon>
        <taxon>Lysobacteraceae</taxon>
        <taxon>Rehaibacterium</taxon>
    </lineage>
</organism>
<reference evidence="7 8" key="1">
    <citation type="submission" date="2020-08" db="EMBL/GenBank/DDBJ databases">
        <title>Genomic Encyclopedia of Type Strains, Phase IV (KMG-IV): sequencing the most valuable type-strain genomes for metagenomic binning, comparative biology and taxonomic classification.</title>
        <authorList>
            <person name="Goeker M."/>
        </authorList>
    </citation>
    <scope>NUCLEOTIDE SEQUENCE [LARGE SCALE GENOMIC DNA]</scope>
    <source>
        <strain evidence="7 8">DSM 25897</strain>
    </source>
</reference>
<evidence type="ECO:0000256" key="6">
    <source>
        <dbReference type="RuleBase" id="RU000471"/>
    </source>
</evidence>
<evidence type="ECO:0000256" key="1">
    <source>
        <dbReference type="ARBA" id="ARBA00004141"/>
    </source>
</evidence>
<comment type="catalytic activity">
    <reaction evidence="5">
        <text>a quinone + NADH + 5 H(+)(in) = a quinol + NAD(+) + 4 H(+)(out)</text>
        <dbReference type="Rhea" id="RHEA:57888"/>
        <dbReference type="ChEBI" id="CHEBI:15378"/>
        <dbReference type="ChEBI" id="CHEBI:24646"/>
        <dbReference type="ChEBI" id="CHEBI:57540"/>
        <dbReference type="ChEBI" id="CHEBI:57945"/>
        <dbReference type="ChEBI" id="CHEBI:132124"/>
    </reaction>
</comment>
<feature type="transmembrane region" description="Helical" evidence="5">
    <location>
        <begin position="54"/>
        <end position="75"/>
    </location>
</feature>
<feature type="transmembrane region" description="Helical" evidence="5">
    <location>
        <begin position="129"/>
        <end position="150"/>
    </location>
</feature>
<dbReference type="InterPro" id="IPR018086">
    <property type="entry name" value="NADH_UbQ_OxRdtase_su1_CS"/>
</dbReference>
<feature type="transmembrane region" description="Helical" evidence="5">
    <location>
        <begin position="203"/>
        <end position="220"/>
    </location>
</feature>
<protein>
    <recommendedName>
        <fullName evidence="5">NADH-quinone oxidoreductase subunit H</fullName>
        <ecNumber evidence="5">7.1.1.-</ecNumber>
    </recommendedName>
    <alternativeName>
        <fullName evidence="5">NADH dehydrogenase I subunit H</fullName>
    </alternativeName>
    <alternativeName>
        <fullName evidence="5">NDH-1 subunit H</fullName>
    </alternativeName>
</protein>
<keyword evidence="2 5" id="KW-0812">Transmembrane</keyword>